<dbReference type="Proteomes" id="UP000436088">
    <property type="component" value="Unassembled WGS sequence"/>
</dbReference>
<reference evidence="1" key="1">
    <citation type="submission" date="2019-09" db="EMBL/GenBank/DDBJ databases">
        <title>Draft genome information of white flower Hibiscus syriacus.</title>
        <authorList>
            <person name="Kim Y.-M."/>
        </authorList>
    </citation>
    <scope>NUCLEOTIDE SEQUENCE [LARGE SCALE GENOMIC DNA]</scope>
    <source>
        <strain evidence="1">YM2019G1</strain>
    </source>
</reference>
<dbReference type="GO" id="GO:0005634">
    <property type="term" value="C:nucleus"/>
    <property type="evidence" value="ECO:0007669"/>
    <property type="project" value="TreeGrafter"/>
</dbReference>
<dbReference type="PANTHER" id="PTHR12170">
    <property type="entry name" value="MACROPHAGE ERYTHROBLAST ATTACHER-RELATED"/>
    <property type="match status" value="1"/>
</dbReference>
<dbReference type="PANTHER" id="PTHR12170:SF3">
    <property type="entry name" value="GH10162P"/>
    <property type="match status" value="1"/>
</dbReference>
<dbReference type="GO" id="GO:0005737">
    <property type="term" value="C:cytoplasm"/>
    <property type="evidence" value="ECO:0007669"/>
    <property type="project" value="TreeGrafter"/>
</dbReference>
<protein>
    <submittedName>
        <fullName evidence="1">Uncharacterized protein</fullName>
    </submittedName>
</protein>
<dbReference type="GO" id="GO:0004842">
    <property type="term" value="F:ubiquitin-protein transferase activity"/>
    <property type="evidence" value="ECO:0007669"/>
    <property type="project" value="InterPro"/>
</dbReference>
<evidence type="ECO:0000313" key="1">
    <source>
        <dbReference type="EMBL" id="KAE8708480.1"/>
    </source>
</evidence>
<gene>
    <name evidence="1" type="ORF">F3Y22_tig00110339pilonHSYRG00155</name>
</gene>
<dbReference type="AlphaFoldDB" id="A0A6A3AUT4"/>
<organism evidence="1 2">
    <name type="scientific">Hibiscus syriacus</name>
    <name type="common">Rose of Sharon</name>
    <dbReference type="NCBI Taxonomy" id="106335"/>
    <lineage>
        <taxon>Eukaryota</taxon>
        <taxon>Viridiplantae</taxon>
        <taxon>Streptophyta</taxon>
        <taxon>Embryophyta</taxon>
        <taxon>Tracheophyta</taxon>
        <taxon>Spermatophyta</taxon>
        <taxon>Magnoliopsida</taxon>
        <taxon>eudicotyledons</taxon>
        <taxon>Gunneridae</taxon>
        <taxon>Pentapetalae</taxon>
        <taxon>rosids</taxon>
        <taxon>malvids</taxon>
        <taxon>Malvales</taxon>
        <taxon>Malvaceae</taxon>
        <taxon>Malvoideae</taxon>
        <taxon>Hibiscus</taxon>
    </lineage>
</organism>
<dbReference type="GO" id="GO:0034657">
    <property type="term" value="C:GID complex"/>
    <property type="evidence" value="ECO:0007669"/>
    <property type="project" value="TreeGrafter"/>
</dbReference>
<evidence type="ECO:0000313" key="2">
    <source>
        <dbReference type="Proteomes" id="UP000436088"/>
    </source>
</evidence>
<proteinExistence type="predicted"/>
<dbReference type="GO" id="GO:0043161">
    <property type="term" value="P:proteasome-mediated ubiquitin-dependent protein catabolic process"/>
    <property type="evidence" value="ECO:0007669"/>
    <property type="project" value="InterPro"/>
</dbReference>
<comment type="caution">
    <text evidence="1">The sequence shown here is derived from an EMBL/GenBank/DDBJ whole genome shotgun (WGS) entry which is preliminary data.</text>
</comment>
<dbReference type="InterPro" id="IPR045098">
    <property type="entry name" value="Fyv10_fam"/>
</dbReference>
<accession>A0A6A3AUT4</accession>
<sequence>MNVFQKLVACIIWVGKLDCCPHAQLMAPTHWEEFTKEITKQFCSLEVQSYLSPSNISIAASVEGLPTLLKLANVVAAKRQEWQEMEQLPMLEGVGEELQFHSTVECPVSRDQDRTKSTNANAFSACSLQIICVYTCK</sequence>
<name>A0A6A3AUT4_HIBSY</name>
<dbReference type="EMBL" id="VEPZ02000941">
    <property type="protein sequence ID" value="KAE8708480.1"/>
    <property type="molecule type" value="Genomic_DNA"/>
</dbReference>
<keyword evidence="2" id="KW-1185">Reference proteome</keyword>